<accession>A0A0C9UKS4</accession>
<organism evidence="1 2">
    <name type="scientific">Sphaerobolus stellatus (strain SS14)</name>
    <dbReference type="NCBI Taxonomy" id="990650"/>
    <lineage>
        <taxon>Eukaryota</taxon>
        <taxon>Fungi</taxon>
        <taxon>Dikarya</taxon>
        <taxon>Basidiomycota</taxon>
        <taxon>Agaricomycotina</taxon>
        <taxon>Agaricomycetes</taxon>
        <taxon>Phallomycetidae</taxon>
        <taxon>Geastrales</taxon>
        <taxon>Sphaerobolaceae</taxon>
        <taxon>Sphaerobolus</taxon>
    </lineage>
</organism>
<evidence type="ECO:0000313" key="1">
    <source>
        <dbReference type="EMBL" id="KIJ26076.1"/>
    </source>
</evidence>
<dbReference type="EMBL" id="KN837385">
    <property type="protein sequence ID" value="KIJ26076.1"/>
    <property type="molecule type" value="Genomic_DNA"/>
</dbReference>
<dbReference type="OrthoDB" id="6511194at2759"/>
<dbReference type="HOGENOM" id="CLU_3051932_0_0_1"/>
<dbReference type="PANTHER" id="PTHR35871">
    <property type="entry name" value="EXPRESSED PROTEIN"/>
    <property type="match status" value="1"/>
</dbReference>
<evidence type="ECO:0000313" key="2">
    <source>
        <dbReference type="Proteomes" id="UP000054279"/>
    </source>
</evidence>
<reference evidence="1 2" key="1">
    <citation type="submission" date="2014-06" db="EMBL/GenBank/DDBJ databases">
        <title>Evolutionary Origins and Diversification of the Mycorrhizal Mutualists.</title>
        <authorList>
            <consortium name="DOE Joint Genome Institute"/>
            <consortium name="Mycorrhizal Genomics Consortium"/>
            <person name="Kohler A."/>
            <person name="Kuo A."/>
            <person name="Nagy L.G."/>
            <person name="Floudas D."/>
            <person name="Copeland A."/>
            <person name="Barry K.W."/>
            <person name="Cichocki N."/>
            <person name="Veneault-Fourrey C."/>
            <person name="LaButti K."/>
            <person name="Lindquist E.A."/>
            <person name="Lipzen A."/>
            <person name="Lundell T."/>
            <person name="Morin E."/>
            <person name="Murat C."/>
            <person name="Riley R."/>
            <person name="Ohm R."/>
            <person name="Sun H."/>
            <person name="Tunlid A."/>
            <person name="Henrissat B."/>
            <person name="Grigoriev I.V."/>
            <person name="Hibbett D.S."/>
            <person name="Martin F."/>
        </authorList>
    </citation>
    <scope>NUCLEOTIDE SEQUENCE [LARGE SCALE GENOMIC DNA]</scope>
    <source>
        <strain evidence="1 2">SS14</strain>
    </source>
</reference>
<dbReference type="PANTHER" id="PTHR35871:SF1">
    <property type="entry name" value="CXC1-LIKE CYSTEINE CLUSTER ASSOCIATED WITH KDZ TRANSPOSASES DOMAIN-CONTAINING PROTEIN"/>
    <property type="match status" value="1"/>
</dbReference>
<keyword evidence="2" id="KW-1185">Reference proteome</keyword>
<name>A0A0C9UKS4_SPHS4</name>
<proteinExistence type="predicted"/>
<dbReference type="AlphaFoldDB" id="A0A0C9UKS4"/>
<sequence>MELELFPCIQMKVAKGISLSTACHWLIKEGFQYTAHKKTLYYDGHERPDVVQYH</sequence>
<dbReference type="Proteomes" id="UP000054279">
    <property type="component" value="Unassembled WGS sequence"/>
</dbReference>
<gene>
    <name evidence="1" type="ORF">M422DRAFT_192655</name>
</gene>
<protein>
    <submittedName>
        <fullName evidence="1">Uncharacterized protein</fullName>
    </submittedName>
</protein>